<dbReference type="SUPFAM" id="SSF48264">
    <property type="entry name" value="Cytochrome P450"/>
    <property type="match status" value="1"/>
</dbReference>
<evidence type="ECO:0000313" key="9">
    <source>
        <dbReference type="Proteomes" id="UP000091857"/>
    </source>
</evidence>
<dbReference type="PRINTS" id="PR00385">
    <property type="entry name" value="P450"/>
</dbReference>
<dbReference type="Gene3D" id="1.10.630.10">
    <property type="entry name" value="Cytochrome P450"/>
    <property type="match status" value="1"/>
</dbReference>
<feature type="transmembrane region" description="Helical" evidence="7">
    <location>
        <begin position="178"/>
        <end position="195"/>
    </location>
</feature>
<dbReference type="InterPro" id="IPR001128">
    <property type="entry name" value="Cyt_P450"/>
</dbReference>
<dbReference type="Pfam" id="PF00067">
    <property type="entry name" value="p450"/>
    <property type="match status" value="1"/>
</dbReference>
<dbReference type="PRINTS" id="PR00463">
    <property type="entry name" value="EP450I"/>
</dbReference>
<evidence type="ECO:0000256" key="3">
    <source>
        <dbReference type="ARBA" id="ARBA00023002"/>
    </source>
</evidence>
<dbReference type="EMBL" id="CM004394">
    <property type="protein sequence ID" value="OAY42830.1"/>
    <property type="molecule type" value="Genomic_DNA"/>
</dbReference>
<feature type="binding site" description="axial binding residue" evidence="5">
    <location>
        <position position="450"/>
    </location>
    <ligand>
        <name>heme</name>
        <dbReference type="ChEBI" id="CHEBI:30413"/>
    </ligand>
    <ligandPart>
        <name>Fe</name>
        <dbReference type="ChEBI" id="CHEBI:18248"/>
    </ligandPart>
</feature>
<dbReference type="CDD" id="cd11073">
    <property type="entry name" value="CYP76-like"/>
    <property type="match status" value="1"/>
</dbReference>
<keyword evidence="4 5" id="KW-0408">Iron</keyword>
<evidence type="ECO:0008006" key="10">
    <source>
        <dbReference type="Google" id="ProtNLM"/>
    </source>
</evidence>
<keyword evidence="5 6" id="KW-0349">Heme</keyword>
<keyword evidence="9" id="KW-1185">Reference proteome</keyword>
<dbReference type="GO" id="GO:0016491">
    <property type="term" value="F:oxidoreductase activity"/>
    <property type="evidence" value="ECO:0000318"/>
    <property type="project" value="GO_Central"/>
</dbReference>
<comment type="similarity">
    <text evidence="1 6">Belongs to the cytochrome P450 family.</text>
</comment>
<dbReference type="STRING" id="3983.A0A2C9VCP9"/>
<dbReference type="OMA" id="ALHWIVL"/>
<protein>
    <recommendedName>
        <fullName evidence="10">Cytochrome P450</fullName>
    </recommendedName>
</protein>
<keyword evidence="7" id="KW-0472">Membrane</keyword>
<dbReference type="Proteomes" id="UP000091857">
    <property type="component" value="Chromosome 8"/>
</dbReference>
<evidence type="ECO:0000256" key="5">
    <source>
        <dbReference type="PIRSR" id="PIRSR602401-1"/>
    </source>
</evidence>
<dbReference type="FunFam" id="1.10.630.10:FF:000007">
    <property type="entry name" value="Cytochrome P450 76C4"/>
    <property type="match status" value="1"/>
</dbReference>
<evidence type="ECO:0000256" key="2">
    <source>
        <dbReference type="ARBA" id="ARBA00022723"/>
    </source>
</evidence>
<reference evidence="9" key="1">
    <citation type="journal article" date="2016" name="Nat. Biotechnol.">
        <title>Sequencing wild and cultivated cassava and related species reveals extensive interspecific hybridization and genetic diversity.</title>
        <authorList>
            <person name="Bredeson J.V."/>
            <person name="Lyons J.B."/>
            <person name="Prochnik S.E."/>
            <person name="Wu G.A."/>
            <person name="Ha C.M."/>
            <person name="Edsinger-Gonzales E."/>
            <person name="Grimwood J."/>
            <person name="Schmutz J."/>
            <person name="Rabbi I.Y."/>
            <person name="Egesi C."/>
            <person name="Nauluvula P."/>
            <person name="Lebot V."/>
            <person name="Ndunguru J."/>
            <person name="Mkamilo G."/>
            <person name="Bart R.S."/>
            <person name="Setter T.L."/>
            <person name="Gleadow R.M."/>
            <person name="Kulakow P."/>
            <person name="Ferguson M.E."/>
            <person name="Rounsley S."/>
            <person name="Rokhsar D.S."/>
        </authorList>
    </citation>
    <scope>NUCLEOTIDE SEQUENCE [LARGE SCALE GENOMIC DNA]</scope>
    <source>
        <strain evidence="9">cv. AM560-2</strain>
    </source>
</reference>
<dbReference type="PROSITE" id="PS00086">
    <property type="entry name" value="CYTOCHROME_P450"/>
    <property type="match status" value="1"/>
</dbReference>
<dbReference type="PANTHER" id="PTHR47950:SF14">
    <property type="entry name" value="CYTOCHROME P450 76A2-LIKE ISOFORM X1"/>
    <property type="match status" value="1"/>
</dbReference>
<dbReference type="OrthoDB" id="1055148at2759"/>
<dbReference type="InterPro" id="IPR002401">
    <property type="entry name" value="Cyt_P450_E_grp-I"/>
</dbReference>
<dbReference type="PANTHER" id="PTHR47950">
    <property type="entry name" value="CYTOCHROME P450, FAMILY 76, SUBFAMILY C, POLYPEPTIDE 5-RELATED"/>
    <property type="match status" value="1"/>
</dbReference>
<evidence type="ECO:0000256" key="6">
    <source>
        <dbReference type="RuleBase" id="RU000461"/>
    </source>
</evidence>
<keyword evidence="3 6" id="KW-0560">Oxidoreductase</keyword>
<evidence type="ECO:0000256" key="4">
    <source>
        <dbReference type="ARBA" id="ARBA00023004"/>
    </source>
</evidence>
<keyword evidence="7" id="KW-1133">Transmembrane helix</keyword>
<comment type="cofactor">
    <cofactor evidence="5">
        <name>heme</name>
        <dbReference type="ChEBI" id="CHEBI:30413"/>
    </cofactor>
</comment>
<dbReference type="InterPro" id="IPR017972">
    <property type="entry name" value="Cyt_P450_CS"/>
</dbReference>
<evidence type="ECO:0000256" key="1">
    <source>
        <dbReference type="ARBA" id="ARBA00010617"/>
    </source>
</evidence>
<keyword evidence="2 5" id="KW-0479">Metal-binding</keyword>
<keyword evidence="6" id="KW-0503">Monooxygenase</keyword>
<dbReference type="AlphaFoldDB" id="A0A2C9VCP9"/>
<dbReference type="InterPro" id="IPR036396">
    <property type="entry name" value="Cyt_P450_sf"/>
</dbReference>
<evidence type="ECO:0000313" key="8">
    <source>
        <dbReference type="EMBL" id="OAY42830.1"/>
    </source>
</evidence>
<dbReference type="GO" id="GO:0016705">
    <property type="term" value="F:oxidoreductase activity, acting on paired donors, with incorporation or reduction of molecular oxygen"/>
    <property type="evidence" value="ECO:0007669"/>
    <property type="project" value="InterPro"/>
</dbReference>
<gene>
    <name evidence="8" type="ORF">MANES_08G019300v8</name>
</gene>
<feature type="transmembrane region" description="Helical" evidence="7">
    <location>
        <begin position="6"/>
        <end position="24"/>
    </location>
</feature>
<dbReference type="GO" id="GO:0004497">
    <property type="term" value="F:monooxygenase activity"/>
    <property type="evidence" value="ECO:0007669"/>
    <property type="project" value="UniProtKB-KW"/>
</dbReference>
<accession>A0A2C9VCP9</accession>
<proteinExistence type="inferred from homology"/>
<keyword evidence="7" id="KW-0812">Transmembrane</keyword>
<comment type="caution">
    <text evidence="8">The sequence shown here is derived from an EMBL/GenBank/DDBJ whole genome shotgun (WGS) entry which is preliminary data.</text>
</comment>
<organism evidence="8 9">
    <name type="scientific">Manihot esculenta</name>
    <name type="common">Cassava</name>
    <name type="synonym">Jatropha manihot</name>
    <dbReference type="NCBI Taxonomy" id="3983"/>
    <lineage>
        <taxon>Eukaryota</taxon>
        <taxon>Viridiplantae</taxon>
        <taxon>Streptophyta</taxon>
        <taxon>Embryophyta</taxon>
        <taxon>Tracheophyta</taxon>
        <taxon>Spermatophyta</taxon>
        <taxon>Magnoliopsida</taxon>
        <taxon>eudicotyledons</taxon>
        <taxon>Gunneridae</taxon>
        <taxon>Pentapetalae</taxon>
        <taxon>rosids</taxon>
        <taxon>fabids</taxon>
        <taxon>Malpighiales</taxon>
        <taxon>Euphorbiaceae</taxon>
        <taxon>Crotonoideae</taxon>
        <taxon>Manihoteae</taxon>
        <taxon>Manihot</taxon>
    </lineage>
</organism>
<name>A0A2C9VCP9_MANES</name>
<sequence length="513" mass="58677">MEFPLNFLISLFLLSLSTLFFLLCRRRESAITGRFPPGPPRWPILGNLFDLGAMPHRTLTDLKQKYGDVIGLKLGAINTTVVLSAKAASEFFKNHDLSFAERTKYETMRVHGYDQGSLALAPYGSYWRVLRRLVTVDMLVNKRINETAFIREKCVNDMVQWIEEESQKIENKTRGIHVSRFVFLMAVNLLGNLMLSRDLVDPGSEEGSEFFTAVMGAMETSGYANVADYFPWLKWLDPQGLKRKMERDLGKAMDFASKFVKERVEVKKKMVGDKRKDFLDVLLEFEGNGKDEPDKISDRDINIFILEIFMAGTETTSSTIEYAMTELLRNPESMTKARAELATVIGANRRVEERDIDNLPFLQAVIKETLRLHPPIPFLVPRRAIQDTKFMGYQIPQNTQVLVNAWAIGRDPDVWDDPSCFNPERFIGSKVDYRGQHYELIPFGAGRRICAGVSLGHRMLHLVLGSILHQFDWELGSNVNPNDVDMRDRLGITMRKLEPLRAIPTKRNMLDCL</sequence>
<dbReference type="GO" id="GO:0005506">
    <property type="term" value="F:iron ion binding"/>
    <property type="evidence" value="ECO:0007669"/>
    <property type="project" value="InterPro"/>
</dbReference>
<evidence type="ECO:0000256" key="7">
    <source>
        <dbReference type="SAM" id="Phobius"/>
    </source>
</evidence>
<dbReference type="GO" id="GO:0020037">
    <property type="term" value="F:heme binding"/>
    <property type="evidence" value="ECO:0007669"/>
    <property type="project" value="InterPro"/>
</dbReference>
<dbReference type="Gramene" id="Manes.08G019300.1.v8.1">
    <property type="protein sequence ID" value="Manes.08G019300.1.v8.1.CDS"/>
    <property type="gene ID" value="Manes.08G019300.v8.1"/>
</dbReference>